<dbReference type="Proteomes" id="UP001385951">
    <property type="component" value="Unassembled WGS sequence"/>
</dbReference>
<evidence type="ECO:0008006" key="3">
    <source>
        <dbReference type="Google" id="ProtNLM"/>
    </source>
</evidence>
<protein>
    <recommendedName>
        <fullName evidence="3">Secreted protein</fullName>
    </recommendedName>
</protein>
<organism evidence="1 2">
    <name type="scientific">Cerrena zonata</name>
    <dbReference type="NCBI Taxonomy" id="2478898"/>
    <lineage>
        <taxon>Eukaryota</taxon>
        <taxon>Fungi</taxon>
        <taxon>Dikarya</taxon>
        <taxon>Basidiomycota</taxon>
        <taxon>Agaricomycotina</taxon>
        <taxon>Agaricomycetes</taxon>
        <taxon>Polyporales</taxon>
        <taxon>Cerrenaceae</taxon>
        <taxon>Cerrena</taxon>
    </lineage>
</organism>
<keyword evidence="2" id="KW-1185">Reference proteome</keyword>
<name>A0AAW0GF96_9APHY</name>
<dbReference type="EMBL" id="JASBNA010000010">
    <property type="protein sequence ID" value="KAK7688617.1"/>
    <property type="molecule type" value="Genomic_DNA"/>
</dbReference>
<sequence>MDLLMMLLRYIIIYILPKLLLLPYSSRSQSNIVSEPYLNYDCSNIHSSHQTSGVEYRAISNWFRLSAQPSRRHYTACPLLRKHSRPPDAHPRTVSLIREMRNTILTTILITRTYIR</sequence>
<gene>
    <name evidence="1" type="ORF">QCA50_008155</name>
</gene>
<reference evidence="1 2" key="1">
    <citation type="submission" date="2022-09" db="EMBL/GenBank/DDBJ databases">
        <authorList>
            <person name="Palmer J.M."/>
        </authorList>
    </citation>
    <scope>NUCLEOTIDE SEQUENCE [LARGE SCALE GENOMIC DNA]</scope>
    <source>
        <strain evidence="1 2">DSM 7382</strain>
    </source>
</reference>
<comment type="caution">
    <text evidence="1">The sequence shown here is derived from an EMBL/GenBank/DDBJ whole genome shotgun (WGS) entry which is preliminary data.</text>
</comment>
<dbReference type="AlphaFoldDB" id="A0AAW0GF96"/>
<evidence type="ECO:0000313" key="1">
    <source>
        <dbReference type="EMBL" id="KAK7688617.1"/>
    </source>
</evidence>
<proteinExistence type="predicted"/>
<evidence type="ECO:0000313" key="2">
    <source>
        <dbReference type="Proteomes" id="UP001385951"/>
    </source>
</evidence>
<accession>A0AAW0GF96</accession>